<evidence type="ECO:0000256" key="3">
    <source>
        <dbReference type="ARBA" id="ARBA00023274"/>
    </source>
</evidence>
<comment type="similarity">
    <text evidence="1 5">Belongs to the bacterial ribosomal protein bL32 family.</text>
</comment>
<evidence type="ECO:0000256" key="2">
    <source>
        <dbReference type="ARBA" id="ARBA00022980"/>
    </source>
</evidence>
<keyword evidence="3 5" id="KW-0687">Ribonucleoprotein</keyword>
<keyword evidence="2 5" id="KW-0689">Ribosomal protein</keyword>
<feature type="region of interest" description="Disordered" evidence="6">
    <location>
        <begin position="1"/>
        <end position="20"/>
    </location>
</feature>
<dbReference type="Proteomes" id="UP000238356">
    <property type="component" value="Unassembled WGS sequence"/>
</dbReference>
<evidence type="ECO:0000256" key="5">
    <source>
        <dbReference type="HAMAP-Rule" id="MF_00340"/>
    </source>
</evidence>
<dbReference type="GO" id="GO:0003735">
    <property type="term" value="F:structural constituent of ribosome"/>
    <property type="evidence" value="ECO:0007669"/>
    <property type="project" value="InterPro"/>
</dbReference>
<proteinExistence type="inferred from homology"/>
<comment type="caution">
    <text evidence="7">The sequence shown here is derived from an EMBL/GenBank/DDBJ whole genome shotgun (WGS) entry which is preliminary data.</text>
</comment>
<feature type="compositionally biased region" description="Basic residues" evidence="6">
    <location>
        <begin position="1"/>
        <end position="19"/>
    </location>
</feature>
<protein>
    <recommendedName>
        <fullName evidence="4 5">Large ribosomal subunit protein bL32</fullName>
    </recommendedName>
</protein>
<gene>
    <name evidence="5 7" type="primary">rpmF</name>
    <name evidence="7" type="ORF">C5F51_18925</name>
</gene>
<dbReference type="RefSeq" id="WP_063014266.1">
    <property type="nucleotide sequence ID" value="NZ_JADLQW010000006.1"/>
</dbReference>
<reference evidence="7 8" key="1">
    <citation type="submission" date="2018-02" db="EMBL/GenBank/DDBJ databases">
        <title>8 Nocardia nova and 1 Nocardia cyriacigeorgica strain used for evolution to TMP-SMX.</title>
        <authorList>
            <person name="Mehta H."/>
            <person name="Weng J."/>
            <person name="Shamoo Y."/>
        </authorList>
    </citation>
    <scope>NUCLEOTIDE SEQUENCE [LARGE SCALE GENOMIC DNA]</scope>
    <source>
        <strain evidence="7 8">BAA2227</strain>
    </source>
</reference>
<evidence type="ECO:0000256" key="4">
    <source>
        <dbReference type="ARBA" id="ARBA00035178"/>
    </source>
</evidence>
<dbReference type="Pfam" id="PF01783">
    <property type="entry name" value="Ribosomal_L32p"/>
    <property type="match status" value="1"/>
</dbReference>
<dbReference type="GeneID" id="66723154"/>
<dbReference type="InterPro" id="IPR011332">
    <property type="entry name" value="Ribosomal_zn-bd"/>
</dbReference>
<dbReference type="EMBL" id="PSZD01000011">
    <property type="protein sequence ID" value="PPJ26746.1"/>
    <property type="molecule type" value="Genomic_DNA"/>
</dbReference>
<organism evidence="7 8">
    <name type="scientific">Nocardia nova</name>
    <dbReference type="NCBI Taxonomy" id="37330"/>
    <lineage>
        <taxon>Bacteria</taxon>
        <taxon>Bacillati</taxon>
        <taxon>Actinomycetota</taxon>
        <taxon>Actinomycetes</taxon>
        <taxon>Mycobacteriales</taxon>
        <taxon>Nocardiaceae</taxon>
        <taxon>Nocardia</taxon>
    </lineage>
</organism>
<dbReference type="GO" id="GO:0006412">
    <property type="term" value="P:translation"/>
    <property type="evidence" value="ECO:0007669"/>
    <property type="project" value="UniProtKB-UniRule"/>
</dbReference>
<evidence type="ECO:0000313" key="7">
    <source>
        <dbReference type="EMBL" id="PPJ26746.1"/>
    </source>
</evidence>
<accession>A0A2S6A452</accession>
<name>A0A2S6A452_9NOCA</name>
<dbReference type="SUPFAM" id="SSF57829">
    <property type="entry name" value="Zn-binding ribosomal proteins"/>
    <property type="match status" value="1"/>
</dbReference>
<sequence length="57" mass="6334">MAVPKRRLSRANTHSRRSNWKATAPDLVPVSVGGVVHKVPRRLVAAVRRGLVDPKRL</sequence>
<dbReference type="InterPro" id="IPR002677">
    <property type="entry name" value="Ribosomal_bL32"/>
</dbReference>
<evidence type="ECO:0000256" key="6">
    <source>
        <dbReference type="SAM" id="MobiDB-lite"/>
    </source>
</evidence>
<keyword evidence="8" id="KW-1185">Reference proteome</keyword>
<dbReference type="HAMAP" id="MF_00340">
    <property type="entry name" value="Ribosomal_bL32"/>
    <property type="match status" value="1"/>
</dbReference>
<dbReference type="NCBIfam" id="TIGR01031">
    <property type="entry name" value="rpmF_bact"/>
    <property type="match status" value="1"/>
</dbReference>
<dbReference type="AlphaFoldDB" id="A0A2S6A452"/>
<dbReference type="GO" id="GO:0015934">
    <property type="term" value="C:large ribosomal subunit"/>
    <property type="evidence" value="ECO:0007669"/>
    <property type="project" value="InterPro"/>
</dbReference>
<evidence type="ECO:0000256" key="1">
    <source>
        <dbReference type="ARBA" id="ARBA00008560"/>
    </source>
</evidence>
<evidence type="ECO:0000313" key="8">
    <source>
        <dbReference type="Proteomes" id="UP000238356"/>
    </source>
</evidence>